<reference evidence="3" key="1">
    <citation type="submission" date="2022-07" db="EMBL/GenBank/DDBJ databases">
        <title>Genome Sequence of Agrocybe chaxingu.</title>
        <authorList>
            <person name="Buettner E."/>
        </authorList>
    </citation>
    <scope>NUCLEOTIDE SEQUENCE</scope>
    <source>
        <strain evidence="3">MP-N11</strain>
    </source>
</reference>
<feature type="domain" description="Ubinuclein middle" evidence="2">
    <location>
        <begin position="10"/>
        <end position="94"/>
    </location>
</feature>
<dbReference type="AlphaFoldDB" id="A0A9W8JYW1"/>
<name>A0A9W8JYW1_9AGAR</name>
<feature type="region of interest" description="Disordered" evidence="1">
    <location>
        <begin position="1"/>
        <end position="26"/>
    </location>
</feature>
<dbReference type="Pfam" id="PF14075">
    <property type="entry name" value="UBN_AB"/>
    <property type="match status" value="1"/>
</dbReference>
<evidence type="ECO:0000313" key="4">
    <source>
        <dbReference type="Proteomes" id="UP001148786"/>
    </source>
</evidence>
<dbReference type="OrthoDB" id="5576775at2759"/>
<dbReference type="InterPro" id="IPR026947">
    <property type="entry name" value="UBN_middle_dom"/>
</dbReference>
<sequence>MDVDGPPPTQADGEPKDGKDSHPPAKRYRLTDQMKAIIWELVLLSNECCRLENEKNTLEGSVMQISDQGARKNLYQRIVAAYPEGWMSSGQISRDMSAIKKRLEREAMEQDNDD</sequence>
<evidence type="ECO:0000259" key="2">
    <source>
        <dbReference type="Pfam" id="PF14075"/>
    </source>
</evidence>
<evidence type="ECO:0000256" key="1">
    <source>
        <dbReference type="SAM" id="MobiDB-lite"/>
    </source>
</evidence>
<gene>
    <name evidence="3" type="ORF">NLJ89_g6625</name>
</gene>
<proteinExistence type="predicted"/>
<evidence type="ECO:0000313" key="3">
    <source>
        <dbReference type="EMBL" id="KAJ3506871.1"/>
    </source>
</evidence>
<feature type="compositionally biased region" description="Basic and acidic residues" evidence="1">
    <location>
        <begin position="13"/>
        <end position="23"/>
    </location>
</feature>
<dbReference type="Proteomes" id="UP001148786">
    <property type="component" value="Unassembled WGS sequence"/>
</dbReference>
<protein>
    <recommendedName>
        <fullName evidence="2">Ubinuclein middle domain-containing protein</fullName>
    </recommendedName>
</protein>
<accession>A0A9W8JYW1</accession>
<organism evidence="3 4">
    <name type="scientific">Agrocybe chaxingu</name>
    <dbReference type="NCBI Taxonomy" id="84603"/>
    <lineage>
        <taxon>Eukaryota</taxon>
        <taxon>Fungi</taxon>
        <taxon>Dikarya</taxon>
        <taxon>Basidiomycota</taxon>
        <taxon>Agaricomycotina</taxon>
        <taxon>Agaricomycetes</taxon>
        <taxon>Agaricomycetidae</taxon>
        <taxon>Agaricales</taxon>
        <taxon>Agaricineae</taxon>
        <taxon>Strophariaceae</taxon>
        <taxon>Agrocybe</taxon>
    </lineage>
</organism>
<dbReference type="EMBL" id="JANKHO010000717">
    <property type="protein sequence ID" value="KAJ3506871.1"/>
    <property type="molecule type" value="Genomic_DNA"/>
</dbReference>
<keyword evidence="4" id="KW-1185">Reference proteome</keyword>
<comment type="caution">
    <text evidence="3">The sequence shown here is derived from an EMBL/GenBank/DDBJ whole genome shotgun (WGS) entry which is preliminary data.</text>
</comment>